<dbReference type="RefSeq" id="WP_253755011.1">
    <property type="nucleotide sequence ID" value="NZ_JAMZDZ010000001.1"/>
</dbReference>
<dbReference type="Pfam" id="PF08241">
    <property type="entry name" value="Methyltransf_11"/>
    <property type="match status" value="1"/>
</dbReference>
<proteinExistence type="predicted"/>
<evidence type="ECO:0000259" key="1">
    <source>
        <dbReference type="Pfam" id="PF08241"/>
    </source>
</evidence>
<sequence>MPVQLWYDPVEIPDAPPPELNASTHRSRLALERVLADPDDDKTWEELAVTYDEMAPEWTEWAVEQPWYAATVAAGLQHARPVEWIVEIGCGTGQATELLARVGPPVVATDVNVSMLTGAPALPHVAYVAADVRRMPFRDGSVPLLVSLNGVPDFREFGRILGVGGQLLWCTSFGPGTPLYLPPDRVADMLGPDWTTEAGHAGHGDWILAVRTR</sequence>
<dbReference type="InterPro" id="IPR013216">
    <property type="entry name" value="Methyltransf_11"/>
</dbReference>
<protein>
    <submittedName>
        <fullName evidence="2">Class I SAM-dependent methyltransferase</fullName>
        <ecNumber evidence="2">2.1.1.-</ecNumber>
    </submittedName>
</protein>
<accession>A0ABV8LKF5</accession>
<gene>
    <name evidence="2" type="ORF">ACFOZ4_12685</name>
</gene>
<reference evidence="3" key="1">
    <citation type="journal article" date="2019" name="Int. J. Syst. Evol. Microbiol.">
        <title>The Global Catalogue of Microorganisms (GCM) 10K type strain sequencing project: providing services to taxonomists for standard genome sequencing and annotation.</title>
        <authorList>
            <consortium name="The Broad Institute Genomics Platform"/>
            <consortium name="The Broad Institute Genome Sequencing Center for Infectious Disease"/>
            <person name="Wu L."/>
            <person name="Ma J."/>
        </authorList>
    </citation>
    <scope>NUCLEOTIDE SEQUENCE [LARGE SCALE GENOMIC DNA]</scope>
    <source>
        <strain evidence="3">CGMCC 4.7289</strain>
    </source>
</reference>
<dbReference type="InterPro" id="IPR029063">
    <property type="entry name" value="SAM-dependent_MTases_sf"/>
</dbReference>
<evidence type="ECO:0000313" key="3">
    <source>
        <dbReference type="Proteomes" id="UP001595816"/>
    </source>
</evidence>
<dbReference type="Proteomes" id="UP001595816">
    <property type="component" value="Unassembled WGS sequence"/>
</dbReference>
<keyword evidence="3" id="KW-1185">Reference proteome</keyword>
<keyword evidence="2" id="KW-0808">Transferase</keyword>
<keyword evidence="2" id="KW-0489">Methyltransferase</keyword>
<comment type="caution">
    <text evidence="2">The sequence shown here is derived from an EMBL/GenBank/DDBJ whole genome shotgun (WGS) entry which is preliminary data.</text>
</comment>
<name>A0ABV8LKF5_9ACTN</name>
<evidence type="ECO:0000313" key="2">
    <source>
        <dbReference type="EMBL" id="MFC4131462.1"/>
    </source>
</evidence>
<feature type="domain" description="Methyltransferase type 11" evidence="1">
    <location>
        <begin position="86"/>
        <end position="153"/>
    </location>
</feature>
<dbReference type="GO" id="GO:0032259">
    <property type="term" value="P:methylation"/>
    <property type="evidence" value="ECO:0007669"/>
    <property type="project" value="UniProtKB-KW"/>
</dbReference>
<dbReference type="EMBL" id="JBHSAY010000006">
    <property type="protein sequence ID" value="MFC4131462.1"/>
    <property type="molecule type" value="Genomic_DNA"/>
</dbReference>
<dbReference type="CDD" id="cd02440">
    <property type="entry name" value="AdoMet_MTases"/>
    <property type="match status" value="1"/>
</dbReference>
<dbReference type="SUPFAM" id="SSF53335">
    <property type="entry name" value="S-adenosyl-L-methionine-dependent methyltransferases"/>
    <property type="match status" value="1"/>
</dbReference>
<organism evidence="2 3">
    <name type="scientific">Hamadaea flava</name>
    <dbReference type="NCBI Taxonomy" id="1742688"/>
    <lineage>
        <taxon>Bacteria</taxon>
        <taxon>Bacillati</taxon>
        <taxon>Actinomycetota</taxon>
        <taxon>Actinomycetes</taxon>
        <taxon>Micromonosporales</taxon>
        <taxon>Micromonosporaceae</taxon>
        <taxon>Hamadaea</taxon>
    </lineage>
</organism>
<dbReference type="EC" id="2.1.1.-" evidence="2"/>
<dbReference type="Gene3D" id="3.40.50.150">
    <property type="entry name" value="Vaccinia Virus protein VP39"/>
    <property type="match status" value="1"/>
</dbReference>
<dbReference type="GO" id="GO:0008168">
    <property type="term" value="F:methyltransferase activity"/>
    <property type="evidence" value="ECO:0007669"/>
    <property type="project" value="UniProtKB-KW"/>
</dbReference>